<keyword evidence="3" id="KW-0472">Membrane</keyword>
<dbReference type="AlphaFoldDB" id="A0A7J8HPU9"/>
<dbReference type="InterPro" id="IPR013098">
    <property type="entry name" value="Ig_I-set"/>
</dbReference>
<dbReference type="Proteomes" id="UP000593571">
    <property type="component" value="Unassembled WGS sequence"/>
</dbReference>
<name>A0A7J8HPU9_ROUAE</name>
<dbReference type="GO" id="GO:0005886">
    <property type="term" value="C:plasma membrane"/>
    <property type="evidence" value="ECO:0007669"/>
    <property type="project" value="TreeGrafter"/>
</dbReference>
<dbReference type="InterPro" id="IPR007110">
    <property type="entry name" value="Ig-like_dom"/>
</dbReference>
<dbReference type="SMART" id="SM00408">
    <property type="entry name" value="IGc2"/>
    <property type="match status" value="2"/>
</dbReference>
<dbReference type="GO" id="GO:0098632">
    <property type="term" value="F:cell-cell adhesion mediator activity"/>
    <property type="evidence" value="ECO:0007669"/>
    <property type="project" value="TreeGrafter"/>
</dbReference>
<dbReference type="FunFam" id="2.60.40.10:FF:000052">
    <property type="entry name" value="Contactin 1"/>
    <property type="match status" value="1"/>
</dbReference>
<dbReference type="Pfam" id="PF07679">
    <property type="entry name" value="I-set"/>
    <property type="match status" value="1"/>
</dbReference>
<dbReference type="CDD" id="cd04969">
    <property type="entry name" value="Ig5_Contactin"/>
    <property type="match status" value="1"/>
</dbReference>
<accession>A0A7J8HPU9</accession>
<keyword evidence="5" id="KW-0325">Glycoprotein</keyword>
<dbReference type="FunFam" id="2.60.40.10:FF:000004">
    <property type="entry name" value="DCC isoform 1"/>
    <property type="match status" value="1"/>
</dbReference>
<evidence type="ECO:0000259" key="7">
    <source>
        <dbReference type="PROSITE" id="PS50835"/>
    </source>
</evidence>
<dbReference type="GO" id="GO:0007156">
    <property type="term" value="P:homophilic cell adhesion via plasma membrane adhesion molecules"/>
    <property type="evidence" value="ECO:0007669"/>
    <property type="project" value="TreeGrafter"/>
</dbReference>
<dbReference type="InterPro" id="IPR003599">
    <property type="entry name" value="Ig_sub"/>
</dbReference>
<dbReference type="InterPro" id="IPR003598">
    <property type="entry name" value="Ig_sub2"/>
</dbReference>
<evidence type="ECO:0000256" key="2">
    <source>
        <dbReference type="ARBA" id="ARBA00022737"/>
    </source>
</evidence>
<keyword evidence="9" id="KW-1185">Reference proteome</keyword>
<dbReference type="InterPro" id="IPR036179">
    <property type="entry name" value="Ig-like_dom_sf"/>
</dbReference>
<proteinExistence type="predicted"/>
<dbReference type="SUPFAM" id="SSF48726">
    <property type="entry name" value="Immunoglobulin"/>
    <property type="match status" value="2"/>
</dbReference>
<comment type="caution">
    <text evidence="8">The sequence shown here is derived from an EMBL/GenBank/DDBJ whole genome shotgun (WGS) entry which is preliminary data.</text>
</comment>
<dbReference type="PANTHER" id="PTHR10075:SF101">
    <property type="entry name" value="ZWEI IG DOMAIN PROTEIN ZIG-3"/>
    <property type="match status" value="1"/>
</dbReference>
<sequence length="221" mass="24155">MYQCVAENRHGLIFSSAELSVEAVGPDFSRTLLKKVTLVKVGGDVVIECKPKASPKPVYTWKKGRDRVRESERITISEDGSLRIVNVTKSDAGSYTCVATNHFGTASSTGNLVVKDATRVMVPPSSMDVTVGESIVLTCQVTHDHSLDIVFTWSFNGHLIDFDKDGDHFERVGGQDSAGDLMIRNIQLKHAGKYVCTVRTSVDRLSATADLIVRGRVQLLS</sequence>
<keyword evidence="4" id="KW-1015">Disulfide bond</keyword>
<evidence type="ECO:0000256" key="4">
    <source>
        <dbReference type="ARBA" id="ARBA00023157"/>
    </source>
</evidence>
<keyword evidence="2" id="KW-0677">Repeat</keyword>
<dbReference type="EMBL" id="JACASE010000004">
    <property type="protein sequence ID" value="KAF6473722.1"/>
    <property type="molecule type" value="Genomic_DNA"/>
</dbReference>
<reference evidence="8 9" key="1">
    <citation type="journal article" date="2020" name="Nature">
        <title>Six reference-quality genomes reveal evolution of bat adaptations.</title>
        <authorList>
            <person name="Jebb D."/>
            <person name="Huang Z."/>
            <person name="Pippel M."/>
            <person name="Hughes G.M."/>
            <person name="Lavrichenko K."/>
            <person name="Devanna P."/>
            <person name="Winkler S."/>
            <person name="Jermiin L.S."/>
            <person name="Skirmuntt E.C."/>
            <person name="Katzourakis A."/>
            <person name="Burkitt-Gray L."/>
            <person name="Ray D.A."/>
            <person name="Sullivan K.A.M."/>
            <person name="Roscito J.G."/>
            <person name="Kirilenko B.M."/>
            <person name="Davalos L.M."/>
            <person name="Corthals A.P."/>
            <person name="Power M.L."/>
            <person name="Jones G."/>
            <person name="Ransome R.D."/>
            <person name="Dechmann D.K.N."/>
            <person name="Locatelli A.G."/>
            <person name="Puechmaille S.J."/>
            <person name="Fedrigo O."/>
            <person name="Jarvis E.D."/>
            <person name="Hiller M."/>
            <person name="Vernes S.C."/>
            <person name="Myers E.W."/>
            <person name="Teeling E.C."/>
        </authorList>
    </citation>
    <scope>NUCLEOTIDE SEQUENCE [LARGE SCALE GENOMIC DNA]</scope>
    <source>
        <strain evidence="8">MRouAeg1</strain>
        <tissue evidence="8">Muscle</tissue>
    </source>
</reference>
<gene>
    <name evidence="8" type="ORF">HJG63_003107</name>
</gene>
<dbReference type="PANTHER" id="PTHR10075">
    <property type="entry name" value="BASIGIN RELATED"/>
    <property type="match status" value="1"/>
</dbReference>
<dbReference type="SMART" id="SM00409">
    <property type="entry name" value="IG"/>
    <property type="match status" value="2"/>
</dbReference>
<dbReference type="Pfam" id="PF13927">
    <property type="entry name" value="Ig_3"/>
    <property type="match status" value="1"/>
</dbReference>
<evidence type="ECO:0000256" key="3">
    <source>
        <dbReference type="ARBA" id="ARBA00023136"/>
    </source>
</evidence>
<evidence type="ECO:0000256" key="1">
    <source>
        <dbReference type="ARBA" id="ARBA00004370"/>
    </source>
</evidence>
<keyword evidence="6" id="KW-0393">Immunoglobulin domain</keyword>
<dbReference type="GO" id="GO:0007411">
    <property type="term" value="P:axon guidance"/>
    <property type="evidence" value="ECO:0007669"/>
    <property type="project" value="TreeGrafter"/>
</dbReference>
<dbReference type="InterPro" id="IPR013783">
    <property type="entry name" value="Ig-like_fold"/>
</dbReference>
<feature type="domain" description="Ig-like" evidence="7">
    <location>
        <begin position="118"/>
        <end position="206"/>
    </location>
</feature>
<organism evidence="8 9">
    <name type="scientific">Rousettus aegyptiacus</name>
    <name type="common">Egyptian fruit bat</name>
    <name type="synonym">Pteropus aegyptiacus</name>
    <dbReference type="NCBI Taxonomy" id="9407"/>
    <lineage>
        <taxon>Eukaryota</taxon>
        <taxon>Metazoa</taxon>
        <taxon>Chordata</taxon>
        <taxon>Craniata</taxon>
        <taxon>Vertebrata</taxon>
        <taxon>Euteleostomi</taxon>
        <taxon>Mammalia</taxon>
        <taxon>Eutheria</taxon>
        <taxon>Laurasiatheria</taxon>
        <taxon>Chiroptera</taxon>
        <taxon>Yinpterochiroptera</taxon>
        <taxon>Pteropodoidea</taxon>
        <taxon>Pteropodidae</taxon>
        <taxon>Rousettinae</taxon>
        <taxon>Rousettus</taxon>
    </lineage>
</organism>
<protein>
    <submittedName>
        <fullName evidence="8">Contactin 4</fullName>
    </submittedName>
</protein>
<evidence type="ECO:0000313" key="9">
    <source>
        <dbReference type="Proteomes" id="UP000593571"/>
    </source>
</evidence>
<evidence type="ECO:0000256" key="5">
    <source>
        <dbReference type="ARBA" id="ARBA00023180"/>
    </source>
</evidence>
<comment type="subcellular location">
    <subcellularLocation>
        <location evidence="1">Membrane</location>
    </subcellularLocation>
</comment>
<dbReference type="PROSITE" id="PS50835">
    <property type="entry name" value="IG_LIKE"/>
    <property type="match status" value="2"/>
</dbReference>
<evidence type="ECO:0000256" key="6">
    <source>
        <dbReference type="ARBA" id="ARBA00023319"/>
    </source>
</evidence>
<dbReference type="GO" id="GO:0070593">
    <property type="term" value="P:dendrite self-avoidance"/>
    <property type="evidence" value="ECO:0007669"/>
    <property type="project" value="TreeGrafter"/>
</dbReference>
<dbReference type="Gene3D" id="2.60.40.10">
    <property type="entry name" value="Immunoglobulins"/>
    <property type="match status" value="2"/>
</dbReference>
<evidence type="ECO:0000313" key="8">
    <source>
        <dbReference type="EMBL" id="KAF6473722.1"/>
    </source>
</evidence>
<dbReference type="GO" id="GO:0030424">
    <property type="term" value="C:axon"/>
    <property type="evidence" value="ECO:0007669"/>
    <property type="project" value="TreeGrafter"/>
</dbReference>
<feature type="domain" description="Ig-like" evidence="7">
    <location>
        <begin position="26"/>
        <end position="113"/>
    </location>
</feature>